<dbReference type="InterPro" id="IPR001900">
    <property type="entry name" value="RNase_II/R"/>
</dbReference>
<organism evidence="3 4">
    <name type="scientific">Stephanodiscus triporus</name>
    <dbReference type="NCBI Taxonomy" id="2934178"/>
    <lineage>
        <taxon>Eukaryota</taxon>
        <taxon>Sar</taxon>
        <taxon>Stramenopiles</taxon>
        <taxon>Ochrophyta</taxon>
        <taxon>Bacillariophyta</taxon>
        <taxon>Coscinodiscophyceae</taxon>
        <taxon>Thalassiosirophycidae</taxon>
        <taxon>Stephanodiscales</taxon>
        <taxon>Stephanodiscaceae</taxon>
        <taxon>Stephanodiscus</taxon>
    </lineage>
</organism>
<dbReference type="AlphaFoldDB" id="A0ABD3NT80"/>
<dbReference type="Pfam" id="PF00773">
    <property type="entry name" value="RNB"/>
    <property type="match status" value="1"/>
</dbReference>
<accession>A0ABD3NT80</accession>
<dbReference type="Proteomes" id="UP001530315">
    <property type="component" value="Unassembled WGS sequence"/>
</dbReference>
<dbReference type="SMART" id="SM00955">
    <property type="entry name" value="RNB"/>
    <property type="match status" value="1"/>
</dbReference>
<evidence type="ECO:0000313" key="4">
    <source>
        <dbReference type="Proteomes" id="UP001530315"/>
    </source>
</evidence>
<keyword evidence="4" id="KW-1185">Reference proteome</keyword>
<name>A0ABD3NT80_9STRA</name>
<dbReference type="EMBL" id="JALLAZ020001197">
    <property type="protein sequence ID" value="KAL3778832.1"/>
    <property type="molecule type" value="Genomic_DNA"/>
</dbReference>
<reference evidence="3 4" key="1">
    <citation type="submission" date="2024-10" db="EMBL/GenBank/DDBJ databases">
        <title>Updated reference genomes for cyclostephanoid diatoms.</title>
        <authorList>
            <person name="Roberts W.R."/>
            <person name="Alverson A.J."/>
        </authorList>
    </citation>
    <scope>NUCLEOTIDE SEQUENCE [LARGE SCALE GENOMIC DNA]</scope>
    <source>
        <strain evidence="3 4">AJA276-08</strain>
    </source>
</reference>
<dbReference type="SUPFAM" id="SSF50249">
    <property type="entry name" value="Nucleic acid-binding proteins"/>
    <property type="match status" value="1"/>
</dbReference>
<comment type="caution">
    <text evidence="3">The sequence shown here is derived from an EMBL/GenBank/DDBJ whole genome shotgun (WGS) entry which is preliminary data.</text>
</comment>
<feature type="compositionally biased region" description="Acidic residues" evidence="1">
    <location>
        <begin position="1"/>
        <end position="14"/>
    </location>
</feature>
<feature type="domain" description="RNB" evidence="2">
    <location>
        <begin position="120"/>
        <end position="418"/>
    </location>
</feature>
<feature type="region of interest" description="Disordered" evidence="1">
    <location>
        <begin position="82"/>
        <end position="118"/>
    </location>
</feature>
<proteinExistence type="predicted"/>
<sequence length="550" mass="59307">MGDAWGDGDDGPDDDGGRGGGDGRRALELDVREALAGMGLPSTSEGATAALIRIGAWSEGMRTDGGGPRREPWSSEVLDAARSLARRESERRESRPLVGGRRDPSSRGGSVGGDDVLGGRTDLSRLPCVCVDAARATFRDDAIGIRPRSSTGRRTNVAASKWEVLVHVADVSDLYFDSYKDDGAVAPGQRDSDLRLLREAAEHRGQSRYDLPLGPLHLLPPVALTALSLVANKDEATNRCVTLWAYIDERDGRLLEAGLERTMISSPRALSFADATSLLDGDASPGSMSNTRAILSVAERNLSLWSQRHNQRNLAAHKRDKRMAIKEIISNELNAASGTRARDDGVGHSFQRSRGHRMVDSSLDLYAFALETLMSRAKQPIPRAAGSGSDRRGRLGTAPLRRYIDGVAQRQALSALCGYGEPLTLEECREASKIAARASDNINNIRSSKQSTMPRSRGSGDRRHQVSALYNLERHLESTGGIQNRRQVKAVSTGRNNEVVILGVGATGRCKGVRGALKGGEKLLVEVYSIDPAMGLLEVTLVKAMEQTTN</sequence>
<evidence type="ECO:0000313" key="3">
    <source>
        <dbReference type="EMBL" id="KAL3778832.1"/>
    </source>
</evidence>
<dbReference type="PANTHER" id="PTHR23355">
    <property type="entry name" value="RIBONUCLEASE"/>
    <property type="match status" value="1"/>
</dbReference>
<evidence type="ECO:0000256" key="1">
    <source>
        <dbReference type="SAM" id="MobiDB-lite"/>
    </source>
</evidence>
<gene>
    <name evidence="3" type="ORF">ACHAW5_010608</name>
</gene>
<feature type="region of interest" description="Disordered" evidence="1">
    <location>
        <begin position="1"/>
        <end position="26"/>
    </location>
</feature>
<feature type="compositionally biased region" description="Basic and acidic residues" evidence="1">
    <location>
        <begin position="15"/>
        <end position="26"/>
    </location>
</feature>
<protein>
    <recommendedName>
        <fullName evidence="2">RNB domain-containing protein</fullName>
    </recommendedName>
</protein>
<dbReference type="InterPro" id="IPR012340">
    <property type="entry name" value="NA-bd_OB-fold"/>
</dbReference>
<dbReference type="InterPro" id="IPR050180">
    <property type="entry name" value="RNR_Ribonuclease"/>
</dbReference>
<evidence type="ECO:0000259" key="2">
    <source>
        <dbReference type="SMART" id="SM00955"/>
    </source>
</evidence>
<dbReference type="PANTHER" id="PTHR23355:SF9">
    <property type="entry name" value="DIS3-LIKE EXONUCLEASE 2"/>
    <property type="match status" value="1"/>
</dbReference>
<feature type="compositionally biased region" description="Basic and acidic residues" evidence="1">
    <location>
        <begin position="85"/>
        <end position="105"/>
    </location>
</feature>